<sequence>MSWTYPRTATGARSAGEPPKRTARWCAMVPPAESPDTKTRPRSAASATQGSPPPCLASHRTAAAPSSMAAGRRCSGARR</sequence>
<name>C4J5K6_MAIZE</name>
<reference evidence="2" key="1">
    <citation type="journal article" date="2009" name="PLoS Genet.">
        <title>Sequencing, mapping, and analysis of 27,455 maize full-length cDNAs.</title>
        <authorList>
            <person name="Soderlund C."/>
            <person name="Descour A."/>
            <person name="Kudrna D."/>
            <person name="Bomhoff M."/>
            <person name="Boyd L."/>
            <person name="Currie J."/>
            <person name="Angelova A."/>
            <person name="Collura K."/>
            <person name="Wissotski M."/>
            <person name="Ashley E."/>
            <person name="Morrow D."/>
            <person name="Fernandes J."/>
            <person name="Walbot V."/>
            <person name="Yu Y."/>
        </authorList>
    </citation>
    <scope>NUCLEOTIDE SEQUENCE</scope>
    <source>
        <strain evidence="2">B73</strain>
    </source>
</reference>
<dbReference type="AlphaFoldDB" id="C4J5K6"/>
<proteinExistence type="evidence at transcript level"/>
<reference evidence="2" key="2">
    <citation type="submission" date="2012-06" db="EMBL/GenBank/DDBJ databases">
        <authorList>
            <person name="Yu Y."/>
            <person name="Currie J."/>
            <person name="Lomeli R."/>
            <person name="Angelova A."/>
            <person name="Collura K."/>
            <person name="Wissotski M."/>
            <person name="Campos D."/>
            <person name="Kudrna D."/>
            <person name="Golser W."/>
            <person name="Ashely E."/>
            <person name="Descour A."/>
            <person name="Fernandes J."/>
            <person name="Soderlund C."/>
            <person name="Walbot V."/>
        </authorList>
    </citation>
    <scope>NUCLEOTIDE SEQUENCE</scope>
    <source>
        <strain evidence="2">B73</strain>
    </source>
</reference>
<feature type="region of interest" description="Disordered" evidence="1">
    <location>
        <begin position="1"/>
        <end position="79"/>
    </location>
</feature>
<organism evidence="2">
    <name type="scientific">Zea mays</name>
    <name type="common">Maize</name>
    <dbReference type="NCBI Taxonomy" id="4577"/>
    <lineage>
        <taxon>Eukaryota</taxon>
        <taxon>Viridiplantae</taxon>
        <taxon>Streptophyta</taxon>
        <taxon>Embryophyta</taxon>
        <taxon>Tracheophyta</taxon>
        <taxon>Spermatophyta</taxon>
        <taxon>Magnoliopsida</taxon>
        <taxon>Liliopsida</taxon>
        <taxon>Poales</taxon>
        <taxon>Poaceae</taxon>
        <taxon>PACMAD clade</taxon>
        <taxon>Panicoideae</taxon>
        <taxon>Andropogonodae</taxon>
        <taxon>Andropogoneae</taxon>
        <taxon>Tripsacinae</taxon>
        <taxon>Zea</taxon>
    </lineage>
</organism>
<evidence type="ECO:0000256" key="1">
    <source>
        <dbReference type="SAM" id="MobiDB-lite"/>
    </source>
</evidence>
<dbReference type="EMBL" id="BT086103">
    <property type="protein sequence ID" value="ACR36456.1"/>
    <property type="molecule type" value="mRNA"/>
</dbReference>
<protein>
    <submittedName>
        <fullName evidence="2">Uncharacterized protein</fullName>
    </submittedName>
</protein>
<evidence type="ECO:0000313" key="2">
    <source>
        <dbReference type="EMBL" id="ACR36456.1"/>
    </source>
</evidence>
<accession>C4J5K6</accession>